<gene>
    <name evidence="1" type="ORF">HKI81_11385</name>
</gene>
<organism evidence="1 2">
    <name type="scientific">Caldanaerobacter subterraneus</name>
    <dbReference type="NCBI Taxonomy" id="911092"/>
    <lineage>
        <taxon>Bacteria</taxon>
        <taxon>Bacillati</taxon>
        <taxon>Bacillota</taxon>
        <taxon>Clostridia</taxon>
        <taxon>Thermoanaerobacterales</taxon>
        <taxon>Thermoanaerobacteraceae</taxon>
        <taxon>Caldanaerobacter</taxon>
    </lineage>
</organism>
<dbReference type="EMBL" id="JABEQB010000040">
    <property type="protein sequence ID" value="NNG67798.1"/>
    <property type="molecule type" value="Genomic_DNA"/>
</dbReference>
<protein>
    <submittedName>
        <fullName evidence="1">Uncharacterized protein</fullName>
    </submittedName>
</protein>
<evidence type="ECO:0000313" key="1">
    <source>
        <dbReference type="EMBL" id="NNG67798.1"/>
    </source>
</evidence>
<comment type="caution">
    <text evidence="1">The sequence shown here is derived from an EMBL/GenBank/DDBJ whole genome shotgun (WGS) entry which is preliminary data.</text>
</comment>
<sequence length="60" mass="6563">MLLEKLKSNTTINAQEIAKLVELTSNTQNNIEALVKLNAETAANVVDKANLAYSKSKVIF</sequence>
<name>A0A7Y2L8J7_9THEO</name>
<dbReference type="RefSeq" id="WP_022588094.1">
    <property type="nucleotide sequence ID" value="NZ_JABEQB010000040.1"/>
</dbReference>
<dbReference type="Proteomes" id="UP000529861">
    <property type="component" value="Unassembled WGS sequence"/>
</dbReference>
<evidence type="ECO:0000313" key="2">
    <source>
        <dbReference type="Proteomes" id="UP000529861"/>
    </source>
</evidence>
<accession>A0A7Y2L8J7</accession>
<dbReference type="AlphaFoldDB" id="A0A7Y2L8J7"/>
<proteinExistence type="predicted"/>
<reference evidence="1 2" key="1">
    <citation type="submission" date="2020-04" db="EMBL/GenBank/DDBJ databases">
        <title>Draft genome sequence of Caldanaerobacter sunterraneus. strain 1523vc isolated from Griffin hot spring, Kamchatka, Russia.</title>
        <authorList>
            <person name="Toshchakov S.V."/>
            <person name="Podosokorskaya O.A."/>
            <person name="Kublanov I.V."/>
            <person name="Korzhenkov A."/>
            <person name="Patrushev M.V."/>
        </authorList>
    </citation>
    <scope>NUCLEOTIDE SEQUENCE [LARGE SCALE GENOMIC DNA]</scope>
    <source>
        <strain evidence="1 2">1523vc</strain>
    </source>
</reference>